<organism evidence="1 2">
    <name type="scientific">Caenorhabditis bovis</name>
    <dbReference type="NCBI Taxonomy" id="2654633"/>
    <lineage>
        <taxon>Eukaryota</taxon>
        <taxon>Metazoa</taxon>
        <taxon>Ecdysozoa</taxon>
        <taxon>Nematoda</taxon>
        <taxon>Chromadorea</taxon>
        <taxon>Rhabditida</taxon>
        <taxon>Rhabditina</taxon>
        <taxon>Rhabditomorpha</taxon>
        <taxon>Rhabditoidea</taxon>
        <taxon>Rhabditidae</taxon>
        <taxon>Peloderinae</taxon>
        <taxon>Caenorhabditis</taxon>
    </lineage>
</organism>
<reference evidence="1 2" key="1">
    <citation type="submission" date="2020-04" db="EMBL/GenBank/DDBJ databases">
        <authorList>
            <person name="Laetsch R D."/>
            <person name="Stevens L."/>
            <person name="Kumar S."/>
            <person name="Blaxter L. M."/>
        </authorList>
    </citation>
    <scope>NUCLEOTIDE SEQUENCE [LARGE SCALE GENOMIC DNA]</scope>
</reference>
<accession>A0A8S1EDV4</accession>
<proteinExistence type="predicted"/>
<comment type="caution">
    <text evidence="1">The sequence shown here is derived from an EMBL/GenBank/DDBJ whole genome shotgun (WGS) entry which is preliminary data.</text>
</comment>
<protein>
    <submittedName>
        <fullName evidence="1">Uncharacterized protein</fullName>
    </submittedName>
</protein>
<sequence length="172" mass="19627">MDEMLPRFPINRPNDRNLVYHMMRLSERVATFSEEERLRLAIMTELIVYEHHFVTGGVSEPQTFTRISALLREFNPNAVLSNTFVARMTRRFRAFERIASRLARLPAMARRFELLLQVVGEEHGREFYVVSTTPAQNSAAPAPSSAGPVPPEVRQALNELLEESTPTDDEAN</sequence>
<evidence type="ECO:0000313" key="2">
    <source>
        <dbReference type="Proteomes" id="UP000494206"/>
    </source>
</evidence>
<dbReference type="EMBL" id="CADEPM010000003">
    <property type="protein sequence ID" value="CAB3401830.1"/>
    <property type="molecule type" value="Genomic_DNA"/>
</dbReference>
<dbReference type="AlphaFoldDB" id="A0A8S1EDV4"/>
<name>A0A8S1EDV4_9PELO</name>
<evidence type="ECO:0000313" key="1">
    <source>
        <dbReference type="EMBL" id="CAB3401830.1"/>
    </source>
</evidence>
<dbReference type="Proteomes" id="UP000494206">
    <property type="component" value="Unassembled WGS sequence"/>
</dbReference>
<keyword evidence="2" id="KW-1185">Reference proteome</keyword>
<gene>
    <name evidence="1" type="ORF">CBOVIS_LOCUS4520</name>
</gene>